<sequence length="340" mass="36846">MIELPPYPRRASNAAVRDADPLAYRLAASGVGTLALGVLLLVGWALVQFEVVRAAWLDTLAGLVAVVLLWAGVLGLALGAALVAYPAGVRRELALHRFARSVGLSYARFGAPLEMGGVFFAERAPGADPSYGSAFELYRPPFDDAPLRLGVATFEGGRDAARGPRHAFRFLALRLPRPMPHIMIDSVRNGRLRAELPGAQRVSLEGEMDRHFAVYAPLGYARDALQVLTPDVLVCLLEHGRNWDVEVVDDLLLVASTRFRRGRDATEVPALLRFATLLGAEIRTQVVPYTDPRAVFPRTQVAAAGRRLRRRSVWCDIAILLGLVIGVPAAILGGVLLVAR</sequence>
<organism evidence="2 3">
    <name type="scientific">Microbacterium testaceum (strain StLB037)</name>
    <dbReference type="NCBI Taxonomy" id="979556"/>
    <lineage>
        <taxon>Bacteria</taxon>
        <taxon>Bacillati</taxon>
        <taxon>Actinomycetota</taxon>
        <taxon>Actinomycetes</taxon>
        <taxon>Micrococcales</taxon>
        <taxon>Microbacteriaceae</taxon>
        <taxon>Microbacterium</taxon>
    </lineage>
</organism>
<gene>
    <name evidence="2" type="ORF">SAMN04487788_1546</name>
</gene>
<evidence type="ECO:0008006" key="4">
    <source>
        <dbReference type="Google" id="ProtNLM"/>
    </source>
</evidence>
<evidence type="ECO:0000256" key="1">
    <source>
        <dbReference type="SAM" id="Phobius"/>
    </source>
</evidence>
<dbReference type="Proteomes" id="UP000186456">
    <property type="component" value="Unassembled WGS sequence"/>
</dbReference>
<dbReference type="EMBL" id="FNJN01000003">
    <property type="protein sequence ID" value="SDO96187.1"/>
    <property type="molecule type" value="Genomic_DNA"/>
</dbReference>
<keyword evidence="1" id="KW-1133">Transmembrane helix</keyword>
<evidence type="ECO:0000313" key="3">
    <source>
        <dbReference type="Proteomes" id="UP000186456"/>
    </source>
</evidence>
<feature type="transmembrane region" description="Helical" evidence="1">
    <location>
        <begin position="317"/>
        <end position="339"/>
    </location>
</feature>
<feature type="transmembrane region" description="Helical" evidence="1">
    <location>
        <begin position="59"/>
        <end position="85"/>
    </location>
</feature>
<keyword evidence="1" id="KW-0812">Transmembrane</keyword>
<dbReference type="RefSeq" id="WP_074694974.1">
    <property type="nucleotide sequence ID" value="NZ_FNJN01000003.1"/>
</dbReference>
<keyword evidence="1" id="KW-0472">Membrane</keyword>
<proteinExistence type="predicted"/>
<accession>A0A1H0NTW1</accession>
<reference evidence="2 3" key="1">
    <citation type="submission" date="2016-10" db="EMBL/GenBank/DDBJ databases">
        <authorList>
            <person name="de Groot N.N."/>
        </authorList>
    </citation>
    <scope>NUCLEOTIDE SEQUENCE [LARGE SCALE GENOMIC DNA]</scope>
    <source>
        <strain evidence="2 3">StLB037</strain>
    </source>
</reference>
<protein>
    <recommendedName>
        <fullName evidence="4">DUF3137 domain-containing protein</fullName>
    </recommendedName>
</protein>
<dbReference type="AlphaFoldDB" id="A0A1H0NTW1"/>
<name>A0A1H0NTW1_MICTS</name>
<feature type="transmembrane region" description="Helical" evidence="1">
    <location>
        <begin position="26"/>
        <end position="47"/>
    </location>
</feature>
<evidence type="ECO:0000313" key="2">
    <source>
        <dbReference type="EMBL" id="SDO96187.1"/>
    </source>
</evidence>